<dbReference type="EMBL" id="MK552327">
    <property type="protein sequence ID" value="QBJ02823.1"/>
    <property type="molecule type" value="Genomic_DNA"/>
</dbReference>
<evidence type="ECO:0000313" key="2">
    <source>
        <dbReference type="Proteomes" id="UP000294134"/>
    </source>
</evidence>
<dbReference type="Proteomes" id="UP000294134">
    <property type="component" value="Segment"/>
</dbReference>
<proteinExistence type="predicted"/>
<protein>
    <submittedName>
        <fullName evidence="1">Uncharacterized protein</fullName>
    </submittedName>
</protein>
<evidence type="ECO:0000313" key="1">
    <source>
        <dbReference type="EMBL" id="QBJ02823.1"/>
    </source>
</evidence>
<reference evidence="1 2" key="1">
    <citation type="submission" date="2019-02" db="EMBL/GenBank/DDBJ databases">
        <authorList>
            <person name="Frampton R.A."/>
            <person name="Wojtus J.K."/>
            <person name="Fineran P.C."/>
            <person name="Hendrickson H.L."/>
        </authorList>
    </citation>
    <scope>NUCLEOTIDE SEQUENCE [LARGE SCALE GENOMIC DNA]</scope>
</reference>
<organism evidence="1 2">
    <name type="scientific">Pseudomonas phage Psa21</name>
    <dbReference type="NCBI Taxonomy" id="2530023"/>
    <lineage>
        <taxon>Viruses</taxon>
        <taxon>Duplodnaviria</taxon>
        <taxon>Heunggongvirae</taxon>
        <taxon>Uroviricota</taxon>
        <taxon>Caudoviricetes</taxon>
        <taxon>Chimalliviridae</taxon>
        <taxon>Tepukevirus</taxon>
        <taxon>Tepukevirus Psa21</taxon>
    </lineage>
</organism>
<gene>
    <name evidence="1" type="ORF">PSA21_297</name>
</gene>
<name>A0A481W609_9CAUD</name>
<accession>A0A481W609</accession>
<sequence length="147" mass="16696">MSTILYALDNRFLETIKTMLAKPMDKEYWTGPLVKNSALVRLVQKAERIVTEQDLLTPNIEVPKGKFILGIGAEWNDVNGVMHRKNSDLFFDHELFDNPMATLVKQLHGFGDAIIPVECVPDQTTAYAWTLSSYEGYTVLRICGQFK</sequence>
<keyword evidence="2" id="KW-1185">Reference proteome</keyword>